<proteinExistence type="predicted"/>
<evidence type="ECO:0000313" key="3">
    <source>
        <dbReference type="Proteomes" id="UP000886818"/>
    </source>
</evidence>
<accession>A0ABX8RAE3</accession>
<dbReference type="Proteomes" id="UP000886818">
    <property type="component" value="Chromosome"/>
</dbReference>
<dbReference type="RefSeq" id="WP_218282731.1">
    <property type="nucleotide sequence ID" value="NZ_CP078093.1"/>
</dbReference>
<reference evidence="2" key="1">
    <citation type="submission" date="2021-07" db="EMBL/GenBank/DDBJ databases">
        <title>Complete genome sequence of Crassaminicella sp. 143-21, isolated from a deep-sea hydrothermal vent.</title>
        <authorList>
            <person name="Li X."/>
        </authorList>
    </citation>
    <scope>NUCLEOTIDE SEQUENCE</scope>
    <source>
        <strain evidence="2">143-21</strain>
    </source>
</reference>
<keyword evidence="3" id="KW-1185">Reference proteome</keyword>
<evidence type="ECO:0000313" key="2">
    <source>
        <dbReference type="EMBL" id="QXM06034.1"/>
    </source>
</evidence>
<name>A0ABX8RAE3_9CLOT</name>
<gene>
    <name evidence="2" type="ORF">KVH43_11870</name>
</gene>
<organism evidence="2 3">
    <name type="scientific">Crassaminicella indica</name>
    <dbReference type="NCBI Taxonomy" id="2855394"/>
    <lineage>
        <taxon>Bacteria</taxon>
        <taxon>Bacillati</taxon>
        <taxon>Bacillota</taxon>
        <taxon>Clostridia</taxon>
        <taxon>Eubacteriales</taxon>
        <taxon>Clostridiaceae</taxon>
        <taxon>Crassaminicella</taxon>
    </lineage>
</organism>
<protein>
    <submittedName>
        <fullName evidence="2">Uncharacterized protein</fullName>
    </submittedName>
</protein>
<sequence length="127" mass="14843">MSKLIRVADSINQEIAILTIDEFELLVDMVSIGGIDSCKTIISAKEHIFDALDAAEENEKENIEMIRSVKYKLKAITENQAKDILEVIFKHYRFYSTFQYVDQNEIINRLIREKNQLQEAYENLKQL</sequence>
<keyword evidence="1" id="KW-0175">Coiled coil</keyword>
<feature type="coiled-coil region" evidence="1">
    <location>
        <begin position="100"/>
        <end position="127"/>
    </location>
</feature>
<evidence type="ECO:0000256" key="1">
    <source>
        <dbReference type="SAM" id="Coils"/>
    </source>
</evidence>
<dbReference type="EMBL" id="CP078093">
    <property type="protein sequence ID" value="QXM06034.1"/>
    <property type="molecule type" value="Genomic_DNA"/>
</dbReference>